<gene>
    <name evidence="1" type="ORF">Taro_013977</name>
</gene>
<dbReference type="EMBL" id="NMUH01000571">
    <property type="protein sequence ID" value="MQL81515.1"/>
    <property type="molecule type" value="Genomic_DNA"/>
</dbReference>
<sequence>MWKIFHKLRMDYDTYSTVVAPLRLVCLVSLETPDVEDIPQTENGQRHLFRSCYSFEMDSYILEDLKRDPRCGDISLSEAGLRDLKCGKRSTKRDWITRPQVWETFHKLRMNCDICLAVAAPLRLI</sequence>
<reference evidence="1" key="1">
    <citation type="submission" date="2017-07" db="EMBL/GenBank/DDBJ databases">
        <title>Taro Niue Genome Assembly and Annotation.</title>
        <authorList>
            <person name="Atibalentja N."/>
            <person name="Keating K."/>
            <person name="Fields C.J."/>
        </authorList>
    </citation>
    <scope>NUCLEOTIDE SEQUENCE</scope>
    <source>
        <strain evidence="1">Niue_2</strain>
        <tissue evidence="1">Leaf</tissue>
    </source>
</reference>
<proteinExistence type="predicted"/>
<evidence type="ECO:0000313" key="2">
    <source>
        <dbReference type="Proteomes" id="UP000652761"/>
    </source>
</evidence>
<organism evidence="1 2">
    <name type="scientific">Colocasia esculenta</name>
    <name type="common">Wild taro</name>
    <name type="synonym">Arum esculentum</name>
    <dbReference type="NCBI Taxonomy" id="4460"/>
    <lineage>
        <taxon>Eukaryota</taxon>
        <taxon>Viridiplantae</taxon>
        <taxon>Streptophyta</taxon>
        <taxon>Embryophyta</taxon>
        <taxon>Tracheophyta</taxon>
        <taxon>Spermatophyta</taxon>
        <taxon>Magnoliopsida</taxon>
        <taxon>Liliopsida</taxon>
        <taxon>Araceae</taxon>
        <taxon>Aroideae</taxon>
        <taxon>Colocasieae</taxon>
        <taxon>Colocasia</taxon>
    </lineage>
</organism>
<protein>
    <submittedName>
        <fullName evidence="1">Uncharacterized protein</fullName>
    </submittedName>
</protein>
<name>A0A843UDE4_COLES</name>
<comment type="caution">
    <text evidence="1">The sequence shown here is derived from an EMBL/GenBank/DDBJ whole genome shotgun (WGS) entry which is preliminary data.</text>
</comment>
<evidence type="ECO:0000313" key="1">
    <source>
        <dbReference type="EMBL" id="MQL81515.1"/>
    </source>
</evidence>
<keyword evidence="2" id="KW-1185">Reference proteome</keyword>
<dbReference type="Proteomes" id="UP000652761">
    <property type="component" value="Unassembled WGS sequence"/>
</dbReference>
<accession>A0A843UDE4</accession>
<dbReference type="AlphaFoldDB" id="A0A843UDE4"/>